<evidence type="ECO:0000256" key="3">
    <source>
        <dbReference type="ARBA" id="ARBA00043265"/>
    </source>
</evidence>
<evidence type="ECO:0000313" key="5">
    <source>
        <dbReference type="Ensembl" id="ENSHBUP00000011749.1"/>
    </source>
</evidence>
<dbReference type="SMART" id="SM00406">
    <property type="entry name" value="IGv"/>
    <property type="match status" value="1"/>
</dbReference>
<evidence type="ECO:0000256" key="2">
    <source>
        <dbReference type="ARBA" id="ARBA00023130"/>
    </source>
</evidence>
<evidence type="ECO:0000313" key="6">
    <source>
        <dbReference type="Proteomes" id="UP000264840"/>
    </source>
</evidence>
<dbReference type="Gene3D" id="2.60.40.10">
    <property type="entry name" value="Immunoglobulins"/>
    <property type="match status" value="1"/>
</dbReference>
<keyword evidence="6" id="KW-1185">Reference proteome</keyword>
<dbReference type="InterPro" id="IPR007110">
    <property type="entry name" value="Ig-like_dom"/>
</dbReference>
<organism evidence="5 6">
    <name type="scientific">Haplochromis burtoni</name>
    <name type="common">Burton's mouthbrooder</name>
    <name type="synonym">Chromis burtoni</name>
    <dbReference type="NCBI Taxonomy" id="8153"/>
    <lineage>
        <taxon>Eukaryota</taxon>
        <taxon>Metazoa</taxon>
        <taxon>Chordata</taxon>
        <taxon>Craniata</taxon>
        <taxon>Vertebrata</taxon>
        <taxon>Euteleostomi</taxon>
        <taxon>Actinopterygii</taxon>
        <taxon>Neopterygii</taxon>
        <taxon>Teleostei</taxon>
        <taxon>Neoteleostei</taxon>
        <taxon>Acanthomorphata</taxon>
        <taxon>Ovalentaria</taxon>
        <taxon>Cichlomorphae</taxon>
        <taxon>Cichliformes</taxon>
        <taxon>Cichlidae</taxon>
        <taxon>African cichlids</taxon>
        <taxon>Pseudocrenilabrinae</taxon>
        <taxon>Haplochromini</taxon>
        <taxon>Haplochromis</taxon>
    </lineage>
</organism>
<dbReference type="InterPro" id="IPR013106">
    <property type="entry name" value="Ig_V-set"/>
</dbReference>
<name>A0A3Q2VKQ8_HAPBU</name>
<dbReference type="Proteomes" id="UP000264840">
    <property type="component" value="Unplaced"/>
</dbReference>
<dbReference type="AlphaFoldDB" id="A0A3Q2VKQ8"/>
<dbReference type="GeneTree" id="ENSGT00940000163849"/>
<reference evidence="5" key="1">
    <citation type="submission" date="2025-08" db="UniProtKB">
        <authorList>
            <consortium name="Ensembl"/>
        </authorList>
    </citation>
    <scope>IDENTIFICATION</scope>
</reference>
<keyword evidence="3" id="KW-1280">Immunoglobulin</keyword>
<accession>A0A3Q2VKQ8</accession>
<dbReference type="PANTHER" id="PTHR23266">
    <property type="entry name" value="IMMUNOGLOBULIN HEAVY CHAIN"/>
    <property type="match status" value="1"/>
</dbReference>
<dbReference type="STRING" id="8153.ENSHBUP00000011749"/>
<dbReference type="InterPro" id="IPR036179">
    <property type="entry name" value="Ig-like_dom_sf"/>
</dbReference>
<keyword evidence="1" id="KW-0391">Immunity</keyword>
<dbReference type="Ensembl" id="ENSHBUT00000032242.1">
    <property type="protein sequence ID" value="ENSHBUP00000011749.1"/>
    <property type="gene ID" value="ENSHBUG00000000396.1"/>
</dbReference>
<dbReference type="GO" id="GO:0005576">
    <property type="term" value="C:extracellular region"/>
    <property type="evidence" value="ECO:0007669"/>
    <property type="project" value="UniProtKB-ARBA"/>
</dbReference>
<feature type="domain" description="Ig-like" evidence="4">
    <location>
        <begin position="14"/>
        <end position="95"/>
    </location>
</feature>
<evidence type="ECO:0000256" key="1">
    <source>
        <dbReference type="ARBA" id="ARBA00022859"/>
    </source>
</evidence>
<keyword evidence="2" id="KW-1064">Adaptive immunity</keyword>
<reference evidence="5" key="2">
    <citation type="submission" date="2025-09" db="UniProtKB">
        <authorList>
            <consortium name="Ensembl"/>
        </authorList>
    </citation>
    <scope>IDENTIFICATION</scope>
</reference>
<dbReference type="InterPro" id="IPR013783">
    <property type="entry name" value="Ig-like_fold"/>
</dbReference>
<dbReference type="SUPFAM" id="SSF48726">
    <property type="entry name" value="Immunoglobulin"/>
    <property type="match status" value="1"/>
</dbReference>
<dbReference type="PROSITE" id="PS50835">
    <property type="entry name" value="IG_LIKE"/>
    <property type="match status" value="1"/>
</dbReference>
<protein>
    <recommendedName>
        <fullName evidence="4">Ig-like domain-containing protein</fullName>
    </recommendedName>
</protein>
<proteinExistence type="predicted"/>
<sequence>MIIALFDIYLQEPGERVKILCTLSGYRLTSYNIHWIHQRPGRALEWIGYMSTGNNSPSYASFFQSRFILTEEDSSSRQYLEIKSLTADDSAVYFCARHCTCNYRPSPLFPAQSTRLACGVKRKKSARDRVRAGAERGGGLLGLSPGCFVRSPGSFGV</sequence>
<dbReference type="InterPro" id="IPR050199">
    <property type="entry name" value="IgHV"/>
</dbReference>
<evidence type="ECO:0000259" key="4">
    <source>
        <dbReference type="PROSITE" id="PS50835"/>
    </source>
</evidence>
<dbReference type="Pfam" id="PF07686">
    <property type="entry name" value="V-set"/>
    <property type="match status" value="1"/>
</dbReference>
<dbReference type="GO" id="GO:0019814">
    <property type="term" value="C:immunoglobulin complex"/>
    <property type="evidence" value="ECO:0007669"/>
    <property type="project" value="UniProtKB-KW"/>
</dbReference>
<dbReference type="GO" id="GO:0002250">
    <property type="term" value="P:adaptive immune response"/>
    <property type="evidence" value="ECO:0007669"/>
    <property type="project" value="UniProtKB-KW"/>
</dbReference>